<gene>
    <name evidence="2" type="ORF">OGATHE_006464</name>
</gene>
<proteinExistence type="predicted"/>
<dbReference type="AlphaFoldDB" id="A0A9P8NTD7"/>
<keyword evidence="3" id="KW-1185">Reference proteome</keyword>
<keyword evidence="1" id="KW-0472">Membrane</keyword>
<keyword evidence="1" id="KW-0812">Transmembrane</keyword>
<reference evidence="2" key="2">
    <citation type="submission" date="2021-01" db="EMBL/GenBank/DDBJ databases">
        <authorList>
            <person name="Schikora-Tamarit M.A."/>
        </authorList>
    </citation>
    <scope>NUCLEOTIDE SEQUENCE</scope>
    <source>
        <strain evidence="2">NCAIM Y.01608</strain>
    </source>
</reference>
<evidence type="ECO:0000256" key="1">
    <source>
        <dbReference type="SAM" id="Phobius"/>
    </source>
</evidence>
<accession>A0A9P8NTD7</accession>
<dbReference type="EMBL" id="JAEUBD010001571">
    <property type="protein sequence ID" value="KAH3658739.1"/>
    <property type="molecule type" value="Genomic_DNA"/>
</dbReference>
<dbReference type="Proteomes" id="UP000788993">
    <property type="component" value="Unassembled WGS sequence"/>
</dbReference>
<protein>
    <submittedName>
        <fullName evidence="2">Uncharacterized protein</fullName>
    </submittedName>
</protein>
<reference evidence="2" key="1">
    <citation type="journal article" date="2021" name="Open Biol.">
        <title>Shared evolutionary footprints suggest mitochondrial oxidative damage underlies multiple complex I losses in fungi.</title>
        <authorList>
            <person name="Schikora-Tamarit M.A."/>
            <person name="Marcet-Houben M."/>
            <person name="Nosek J."/>
            <person name="Gabaldon T."/>
        </authorList>
    </citation>
    <scope>NUCLEOTIDE SEQUENCE</scope>
    <source>
        <strain evidence="2">NCAIM Y.01608</strain>
    </source>
</reference>
<sequence>MEISLNLSFSPILLVFSISSLDKVTTNLIPTPCCSSISLIHGFCLSEPAIAWSRNSFMVIVHIRAGSSVISIVVSSISSIFPSILNLSGPILLIVPSHPLNHGIMSTISSPFIRARIFLTISMGLNGGIWLSSGLSSVLYTFLVIGVTSVKIYLAAEASLPPDALEPKPPLGLRMFKLLDPTKSWAREMIV</sequence>
<comment type="caution">
    <text evidence="2">The sequence shown here is derived from an EMBL/GenBank/DDBJ whole genome shotgun (WGS) entry which is preliminary data.</text>
</comment>
<feature type="transmembrane region" description="Helical" evidence="1">
    <location>
        <begin position="138"/>
        <end position="156"/>
    </location>
</feature>
<organism evidence="2 3">
    <name type="scientific">Ogataea polymorpha</name>
    <dbReference type="NCBI Taxonomy" id="460523"/>
    <lineage>
        <taxon>Eukaryota</taxon>
        <taxon>Fungi</taxon>
        <taxon>Dikarya</taxon>
        <taxon>Ascomycota</taxon>
        <taxon>Saccharomycotina</taxon>
        <taxon>Pichiomycetes</taxon>
        <taxon>Pichiales</taxon>
        <taxon>Pichiaceae</taxon>
        <taxon>Ogataea</taxon>
    </lineage>
</organism>
<name>A0A9P8NTD7_9ASCO</name>
<keyword evidence="1" id="KW-1133">Transmembrane helix</keyword>
<evidence type="ECO:0000313" key="3">
    <source>
        <dbReference type="Proteomes" id="UP000788993"/>
    </source>
</evidence>
<evidence type="ECO:0000313" key="2">
    <source>
        <dbReference type="EMBL" id="KAH3658739.1"/>
    </source>
</evidence>